<dbReference type="InterPro" id="IPR043132">
    <property type="entry name" value="BCAT-like_C"/>
</dbReference>
<dbReference type="PROSITE" id="PS00770">
    <property type="entry name" value="AA_TRANSFER_CLASS_4"/>
    <property type="match status" value="1"/>
</dbReference>
<dbReference type="RefSeq" id="WP_349804406.1">
    <property type="nucleotide sequence ID" value="NZ_JBEGDP010000007.1"/>
</dbReference>
<dbReference type="PANTHER" id="PTHR42743">
    <property type="entry name" value="AMINO-ACID AMINOTRANSFERASE"/>
    <property type="match status" value="1"/>
</dbReference>
<keyword evidence="7" id="KW-1185">Reference proteome</keyword>
<proteinExistence type="inferred from homology"/>
<evidence type="ECO:0000256" key="2">
    <source>
        <dbReference type="ARBA" id="ARBA00009320"/>
    </source>
</evidence>
<reference evidence="6 7" key="1">
    <citation type="submission" date="2024-02" db="EMBL/GenBank/DDBJ databases">
        <title>Full genome sequence of Nocardioides kribbensis.</title>
        <authorList>
            <person name="Poletto B.L."/>
            <person name="Silva G."/>
            <person name="Galante D."/>
            <person name="Campos K.R."/>
            <person name="Santos M.B.N."/>
            <person name="Sacchi C.T."/>
        </authorList>
    </citation>
    <scope>NUCLEOTIDE SEQUENCE [LARGE SCALE GENOMIC DNA]</scope>
    <source>
        <strain evidence="6 7">O4R</strain>
    </source>
</reference>
<dbReference type="InterPro" id="IPR050571">
    <property type="entry name" value="Class-IV_PLP-Dep_Aminotrnsfr"/>
</dbReference>
<dbReference type="SUPFAM" id="SSF56752">
    <property type="entry name" value="D-aminoacid aminotransferase-like PLP-dependent enzymes"/>
    <property type="match status" value="1"/>
</dbReference>
<sequence length="279" mass="29220">MRAWIDGHLLPDPTAPAVGVTDHGLTVGDGVFEAVKVVEGRPFALTRHLERLRTSAAGLGLPPVDLDLVRRGVAAVLAEEHLALGRLRITVTGGPAPLGSGRGDAAPTVVVVAAPMPPAAEQVAVATVPWPRNERGALAGLKTTSYAENVVALAEAHRRGADEAVVANLAGHLCEGTGSNVFYVVDGELRTPTLGSGCLAGVTRALVLEWFGGREVDEPIDVVRGASEVFLVSTTRDVQPVVRWDDVDLPAPGPVTRAAQAAWRERETSMLEEARTPGD</sequence>
<gene>
    <name evidence="6" type="ORF">V6R90_08665</name>
</gene>
<dbReference type="InterPro" id="IPR043131">
    <property type="entry name" value="BCAT-like_N"/>
</dbReference>
<dbReference type="InterPro" id="IPR036038">
    <property type="entry name" value="Aminotransferase-like"/>
</dbReference>
<accession>A0ABV1NXY7</accession>
<evidence type="ECO:0000256" key="1">
    <source>
        <dbReference type="ARBA" id="ARBA00001933"/>
    </source>
</evidence>
<keyword evidence="6" id="KW-0032">Aminotransferase</keyword>
<keyword evidence="3 5" id="KW-0663">Pyridoxal phosphate</keyword>
<evidence type="ECO:0000256" key="3">
    <source>
        <dbReference type="ARBA" id="ARBA00022898"/>
    </source>
</evidence>
<dbReference type="Gene3D" id="3.20.10.10">
    <property type="entry name" value="D-amino Acid Aminotransferase, subunit A, domain 2"/>
    <property type="match status" value="1"/>
</dbReference>
<evidence type="ECO:0000256" key="4">
    <source>
        <dbReference type="RuleBase" id="RU004106"/>
    </source>
</evidence>
<dbReference type="EMBL" id="JBEGDP010000007">
    <property type="protein sequence ID" value="MEQ7847348.1"/>
    <property type="molecule type" value="Genomic_DNA"/>
</dbReference>
<evidence type="ECO:0000313" key="7">
    <source>
        <dbReference type="Proteomes" id="UP001482520"/>
    </source>
</evidence>
<organism evidence="6 7">
    <name type="scientific">Nocardioides kribbensis</name>
    <dbReference type="NCBI Taxonomy" id="305517"/>
    <lineage>
        <taxon>Bacteria</taxon>
        <taxon>Bacillati</taxon>
        <taxon>Actinomycetota</taxon>
        <taxon>Actinomycetes</taxon>
        <taxon>Propionibacteriales</taxon>
        <taxon>Nocardioidaceae</taxon>
        <taxon>Nocardioides</taxon>
    </lineage>
</organism>
<dbReference type="GO" id="GO:0008483">
    <property type="term" value="F:transaminase activity"/>
    <property type="evidence" value="ECO:0007669"/>
    <property type="project" value="UniProtKB-KW"/>
</dbReference>
<keyword evidence="6" id="KW-0808">Transferase</keyword>
<comment type="similarity">
    <text evidence="2 4">Belongs to the class-IV pyridoxal-phosphate-dependent aminotransferase family.</text>
</comment>
<dbReference type="PANTHER" id="PTHR42743:SF11">
    <property type="entry name" value="AMINODEOXYCHORISMATE LYASE"/>
    <property type="match status" value="1"/>
</dbReference>
<evidence type="ECO:0000313" key="6">
    <source>
        <dbReference type="EMBL" id="MEQ7847348.1"/>
    </source>
</evidence>
<dbReference type="Gene3D" id="3.30.470.10">
    <property type="match status" value="1"/>
</dbReference>
<dbReference type="InterPro" id="IPR018300">
    <property type="entry name" value="Aminotrans_IV_CS"/>
</dbReference>
<comment type="cofactor">
    <cofactor evidence="1 5">
        <name>pyridoxal 5'-phosphate</name>
        <dbReference type="ChEBI" id="CHEBI:597326"/>
    </cofactor>
</comment>
<dbReference type="InterPro" id="IPR001544">
    <property type="entry name" value="Aminotrans_IV"/>
</dbReference>
<dbReference type="Pfam" id="PF01063">
    <property type="entry name" value="Aminotran_4"/>
    <property type="match status" value="1"/>
</dbReference>
<evidence type="ECO:0000256" key="5">
    <source>
        <dbReference type="RuleBase" id="RU004516"/>
    </source>
</evidence>
<dbReference type="Proteomes" id="UP001482520">
    <property type="component" value="Unassembled WGS sequence"/>
</dbReference>
<protein>
    <submittedName>
        <fullName evidence="6">Aminotransferase class IV</fullName>
    </submittedName>
</protein>
<name>A0ABV1NXY7_9ACTN</name>
<comment type="caution">
    <text evidence="6">The sequence shown here is derived from an EMBL/GenBank/DDBJ whole genome shotgun (WGS) entry which is preliminary data.</text>
</comment>